<keyword evidence="5" id="KW-1185">Reference proteome</keyword>
<dbReference type="InterPro" id="IPR048976">
    <property type="entry name" value="WHD_PKMT"/>
</dbReference>
<keyword evidence="4" id="KW-0808">Transferase</keyword>
<evidence type="ECO:0000313" key="5">
    <source>
        <dbReference type="Proteomes" id="UP001595556"/>
    </source>
</evidence>
<feature type="domain" description="Methyltransferase regulatory" evidence="1">
    <location>
        <begin position="212"/>
        <end position="295"/>
    </location>
</feature>
<evidence type="ECO:0000259" key="1">
    <source>
        <dbReference type="Pfam" id="PF10119"/>
    </source>
</evidence>
<feature type="domain" description="Methyltransferase" evidence="2">
    <location>
        <begin position="43"/>
        <end position="140"/>
    </location>
</feature>
<dbReference type="Gene3D" id="3.40.50.150">
    <property type="entry name" value="Vaccinia Virus protein VP39"/>
    <property type="match status" value="1"/>
</dbReference>
<dbReference type="Pfam" id="PF21782">
    <property type="entry name" value="WHD_PKMT"/>
    <property type="match status" value="1"/>
</dbReference>
<accession>A0ABV7GYZ4</accession>
<dbReference type="GO" id="GO:0032259">
    <property type="term" value="P:methylation"/>
    <property type="evidence" value="ECO:0007669"/>
    <property type="project" value="UniProtKB-KW"/>
</dbReference>
<protein>
    <submittedName>
        <fullName evidence="4">Methyltransferase domain-containing protein</fullName>
    </submittedName>
</protein>
<dbReference type="Pfam" id="PF13649">
    <property type="entry name" value="Methyltransf_25"/>
    <property type="match status" value="1"/>
</dbReference>
<dbReference type="PANTHER" id="PTHR43667">
    <property type="entry name" value="CYCLOPROPANE-FATTY-ACYL-PHOSPHOLIPID SYNTHASE"/>
    <property type="match status" value="1"/>
</dbReference>
<dbReference type="SUPFAM" id="SSF53335">
    <property type="entry name" value="S-adenosyl-L-methionine-dependent methyltransferases"/>
    <property type="match status" value="1"/>
</dbReference>
<dbReference type="EMBL" id="JBHRTI010000003">
    <property type="protein sequence ID" value="MFC3146522.1"/>
    <property type="molecule type" value="Genomic_DNA"/>
</dbReference>
<evidence type="ECO:0000259" key="2">
    <source>
        <dbReference type="Pfam" id="PF13649"/>
    </source>
</evidence>
<comment type="caution">
    <text evidence="4">The sequence shown here is derived from an EMBL/GenBank/DDBJ whole genome shotgun (WGS) entry which is preliminary data.</text>
</comment>
<gene>
    <name evidence="4" type="ORF">ACFOEN_02570</name>
</gene>
<feature type="domain" description="PKMT C-terminal winged helix" evidence="3">
    <location>
        <begin position="412"/>
        <end position="491"/>
    </location>
</feature>
<dbReference type="GO" id="GO:0008168">
    <property type="term" value="F:methyltransferase activity"/>
    <property type="evidence" value="ECO:0007669"/>
    <property type="project" value="UniProtKB-KW"/>
</dbReference>
<reference evidence="5" key="1">
    <citation type="journal article" date="2019" name="Int. J. Syst. Evol. Microbiol.">
        <title>The Global Catalogue of Microorganisms (GCM) 10K type strain sequencing project: providing services to taxonomists for standard genome sequencing and annotation.</title>
        <authorList>
            <consortium name="The Broad Institute Genomics Platform"/>
            <consortium name="The Broad Institute Genome Sequencing Center for Infectious Disease"/>
            <person name="Wu L."/>
            <person name="Ma J."/>
        </authorList>
    </citation>
    <scope>NUCLEOTIDE SEQUENCE [LARGE SCALE GENOMIC DNA]</scope>
    <source>
        <strain evidence="5">KCTC 52168</strain>
    </source>
</reference>
<dbReference type="Proteomes" id="UP001595556">
    <property type="component" value="Unassembled WGS sequence"/>
</dbReference>
<dbReference type="InterPro" id="IPR041698">
    <property type="entry name" value="Methyltransf_25"/>
</dbReference>
<evidence type="ECO:0000313" key="4">
    <source>
        <dbReference type="EMBL" id="MFC3146522.1"/>
    </source>
</evidence>
<dbReference type="PANTHER" id="PTHR43667:SF2">
    <property type="entry name" value="FATTY ACID C-METHYL TRANSFERASE"/>
    <property type="match status" value="1"/>
</dbReference>
<evidence type="ECO:0000259" key="3">
    <source>
        <dbReference type="Pfam" id="PF21782"/>
    </source>
</evidence>
<sequence length="524" mass="56515">MSKESYDEVPYPTGAIQFTQPQRLAGAVAWAGWAPPPLRGARVLEIGCATGGNLVPLAARHPDWILVGVDYSPGQIETAVQLAGQMGLDNLRFVAASVEEITPAWGQFDYIITHGVYSWVPAPVQAAILRVSRENLAAQGVAYISFNTLPGWHWRGVIRDFLLQFTPSHLSGAQKVAHAMTLLQTFQAATPPDTPMGQLLKREVPALLKAHPSYVLHEFYESDNRPLHLAEFMRRAESAGLRYASDVAQPDVDGLLLSDPARALMAAQGEAGTAAVLQMRDYLRGEQFHRALLVHAERQPERGRPAALADRLAGLGLVGQFMPHPNPKAPAGALLCRLTNHAIAAPTPEQRGLIDVLNAAWPGAVTVDKLLGTAVETEDARAVESYLKALIADGAVRVLGAAQTLRGNASADPPQIDRCCRLQLECGLDTVTTLTHEVFRPDALQAQIMRLADGQRPGAAVTQALQDWARQNPEQLVNSSGERIDAAPLIEYMPQLVLDFMHGPAREAGLLAPTVAESASAERA</sequence>
<name>A0ABV7GYZ4_9BURK</name>
<dbReference type="Pfam" id="PF10119">
    <property type="entry name" value="MethyTransf_Reg"/>
    <property type="match status" value="1"/>
</dbReference>
<dbReference type="InterPro" id="IPR018773">
    <property type="entry name" value="MeTrfase_reg_dom_prd"/>
</dbReference>
<dbReference type="CDD" id="cd02440">
    <property type="entry name" value="AdoMet_MTases"/>
    <property type="match status" value="1"/>
</dbReference>
<dbReference type="InterPro" id="IPR050723">
    <property type="entry name" value="CFA/CMAS"/>
</dbReference>
<proteinExistence type="predicted"/>
<dbReference type="RefSeq" id="WP_377300800.1">
    <property type="nucleotide sequence ID" value="NZ_CP180191.1"/>
</dbReference>
<organism evidence="4 5">
    <name type="scientific">Piscinibacterium candidicorallinum</name>
    <dbReference type="NCBI Taxonomy" id="1793872"/>
    <lineage>
        <taxon>Bacteria</taxon>
        <taxon>Pseudomonadati</taxon>
        <taxon>Pseudomonadota</taxon>
        <taxon>Betaproteobacteria</taxon>
        <taxon>Burkholderiales</taxon>
        <taxon>Piscinibacterium</taxon>
    </lineage>
</organism>
<keyword evidence="4" id="KW-0489">Methyltransferase</keyword>
<dbReference type="InterPro" id="IPR029063">
    <property type="entry name" value="SAM-dependent_MTases_sf"/>
</dbReference>